<dbReference type="eggNOG" id="ENOG502S19N">
    <property type="taxonomic scope" value="Eukaryota"/>
</dbReference>
<dbReference type="HOGENOM" id="CLU_016967_3_1_1"/>
<evidence type="ECO:0000259" key="3">
    <source>
        <dbReference type="Pfam" id="PF13257"/>
    </source>
</evidence>
<feature type="compositionally biased region" description="Low complexity" evidence="2">
    <location>
        <begin position="27"/>
        <end position="40"/>
    </location>
</feature>
<dbReference type="InterPro" id="IPR025122">
    <property type="entry name" value="DUF4048"/>
</dbReference>
<feature type="coiled-coil region" evidence="1">
    <location>
        <begin position="117"/>
        <end position="151"/>
    </location>
</feature>
<reference evidence="4 5" key="1">
    <citation type="journal article" date="2012" name="PLoS Pathog.">
        <title>Diverse lifestyles and strategies of plant pathogenesis encoded in the genomes of eighteen Dothideomycetes fungi.</title>
        <authorList>
            <person name="Ohm R.A."/>
            <person name="Feau N."/>
            <person name="Henrissat B."/>
            <person name="Schoch C.L."/>
            <person name="Horwitz B.A."/>
            <person name="Barry K.W."/>
            <person name="Condon B.J."/>
            <person name="Copeland A.C."/>
            <person name="Dhillon B."/>
            <person name="Glaser F."/>
            <person name="Hesse C.N."/>
            <person name="Kosti I."/>
            <person name="LaButti K."/>
            <person name="Lindquist E.A."/>
            <person name="Lucas S."/>
            <person name="Salamov A.A."/>
            <person name="Bradshaw R.E."/>
            <person name="Ciuffetti L."/>
            <person name="Hamelin R.C."/>
            <person name="Kema G.H.J."/>
            <person name="Lawrence C."/>
            <person name="Scott J.A."/>
            <person name="Spatafora J.W."/>
            <person name="Turgeon B.G."/>
            <person name="de Wit P.J.G.M."/>
            <person name="Zhong S."/>
            <person name="Goodwin S.B."/>
            <person name="Grigoriev I.V."/>
        </authorList>
    </citation>
    <scope>NUCLEOTIDE SEQUENCE [LARGE SCALE GENOMIC DNA]</scope>
    <source>
        <strain evidence="4 5">CIRAD86</strain>
    </source>
</reference>
<organism evidence="4 5">
    <name type="scientific">Pseudocercospora fijiensis (strain CIRAD86)</name>
    <name type="common">Black leaf streak disease fungus</name>
    <name type="synonym">Mycosphaerella fijiensis</name>
    <dbReference type="NCBI Taxonomy" id="383855"/>
    <lineage>
        <taxon>Eukaryota</taxon>
        <taxon>Fungi</taxon>
        <taxon>Dikarya</taxon>
        <taxon>Ascomycota</taxon>
        <taxon>Pezizomycotina</taxon>
        <taxon>Dothideomycetes</taxon>
        <taxon>Dothideomycetidae</taxon>
        <taxon>Mycosphaerellales</taxon>
        <taxon>Mycosphaerellaceae</taxon>
        <taxon>Pseudocercospora</taxon>
    </lineage>
</organism>
<evidence type="ECO:0000256" key="2">
    <source>
        <dbReference type="SAM" id="MobiDB-lite"/>
    </source>
</evidence>
<evidence type="ECO:0000313" key="5">
    <source>
        <dbReference type="Proteomes" id="UP000016932"/>
    </source>
</evidence>
<feature type="region of interest" description="Disordered" evidence="2">
    <location>
        <begin position="326"/>
        <end position="540"/>
    </location>
</feature>
<feature type="compositionally biased region" description="Polar residues" evidence="2">
    <location>
        <begin position="509"/>
        <end position="524"/>
    </location>
</feature>
<dbReference type="GeneID" id="19342472"/>
<dbReference type="EMBL" id="KB446559">
    <property type="protein sequence ID" value="EME82071.1"/>
    <property type="molecule type" value="Genomic_DNA"/>
</dbReference>
<evidence type="ECO:0000256" key="1">
    <source>
        <dbReference type="SAM" id="Coils"/>
    </source>
</evidence>
<feature type="compositionally biased region" description="Polar residues" evidence="2">
    <location>
        <begin position="455"/>
        <end position="485"/>
    </location>
</feature>
<dbReference type="OrthoDB" id="4097086at2759"/>
<proteinExistence type="predicted"/>
<feature type="compositionally biased region" description="Polar residues" evidence="2">
    <location>
        <begin position="372"/>
        <end position="390"/>
    </location>
</feature>
<sequence>MSSERSRAGPSSIDARNGVVTSPAEYAASPTSPALSAASSGRINFQSHGKSLSMASTSSHPARSNRFSVQFPIASGSNTPARTASPVRELAAEVPVAEALALLQNGAPDTNSFLGLIASQERRVLELKEELLRAEADLDKLKRQWARHEVQKQREHVKRLTKLQPLQTALPVNDSEEDVDGSSAWMQQEMERRKALLSRSNTTGGRTVLPGQRHARALSLLSLARDNNGRDLTAPAPQRPPPPRKDSLKNRPSVEGAASDPPPLIEPITETAGLTSEVNKSVIANIDLTQRATIDQEALLKTGKKMATDFKDGLWTFWEDLRQATVGDDSVPIPPPRRKSSTQTPRTARKQGSRNSLRPSSRGSSTVSKSSDQTVKQPSPNRNRKQSTPSALPDLADPSFWAEHGVTVPTQTSQAVTKKATTSKHAKSPSIAKRMSVVSNDPWDTWDDSPEQSRSESSVTSDAGTLPSTVSGSPRTSISVTGSSSAEKEKRDPIPWPVLRKSGLGSLRRTASNLMQEWENSLKPTPSPNDKRNSQADYLGVSAEAEAYGAGRM</sequence>
<dbReference type="KEGG" id="pfj:MYCFIDRAFT_86672"/>
<evidence type="ECO:0000313" key="4">
    <source>
        <dbReference type="EMBL" id="EME82071.1"/>
    </source>
</evidence>
<feature type="region of interest" description="Disordered" evidence="2">
    <location>
        <begin position="1"/>
        <end position="82"/>
    </location>
</feature>
<keyword evidence="1" id="KW-0175">Coiled coil</keyword>
<protein>
    <recommendedName>
        <fullName evidence="3">DUF4048 domain-containing protein</fullName>
    </recommendedName>
</protein>
<accession>M3ABX6</accession>
<gene>
    <name evidence="4" type="ORF">MYCFIDRAFT_86672</name>
</gene>
<feature type="compositionally biased region" description="Low complexity" evidence="2">
    <location>
        <begin position="353"/>
        <end position="371"/>
    </location>
</feature>
<feature type="compositionally biased region" description="Polar residues" evidence="2">
    <location>
        <begin position="41"/>
        <end position="68"/>
    </location>
</feature>
<dbReference type="VEuPathDB" id="FungiDB:MYCFIDRAFT_86672"/>
<keyword evidence="5" id="KW-1185">Reference proteome</keyword>
<dbReference type="Proteomes" id="UP000016932">
    <property type="component" value="Unassembled WGS sequence"/>
</dbReference>
<name>M3ABX6_PSEFD</name>
<dbReference type="AlphaFoldDB" id="M3ABX6"/>
<dbReference type="RefSeq" id="XP_007927524.1">
    <property type="nucleotide sequence ID" value="XM_007929333.1"/>
</dbReference>
<feature type="region of interest" description="Disordered" evidence="2">
    <location>
        <begin position="225"/>
        <end position="272"/>
    </location>
</feature>
<feature type="domain" description="DUF4048" evidence="3">
    <location>
        <begin position="214"/>
        <end position="457"/>
    </location>
</feature>
<dbReference type="Pfam" id="PF13257">
    <property type="entry name" value="DUF4048"/>
    <property type="match status" value="1"/>
</dbReference>